<evidence type="ECO:0000259" key="17">
    <source>
        <dbReference type="Pfam" id="PF20806"/>
    </source>
</evidence>
<dbReference type="Proteomes" id="UP000887569">
    <property type="component" value="Unplaced"/>
</dbReference>
<feature type="domain" description="Integrin alpha first immunoglubulin-like" evidence="15">
    <location>
        <begin position="513"/>
        <end position="679"/>
    </location>
</feature>
<evidence type="ECO:0000256" key="5">
    <source>
        <dbReference type="ARBA" id="ARBA00022737"/>
    </source>
</evidence>
<feature type="transmembrane region" description="Helical" evidence="14">
    <location>
        <begin position="1099"/>
        <end position="1123"/>
    </location>
</feature>
<dbReference type="FunFam" id="1.20.5.930:FF:000001">
    <property type="entry name" value="Integrin subunit alpha V"/>
    <property type="match status" value="1"/>
</dbReference>
<feature type="repeat" description="FG-GAP" evidence="13">
    <location>
        <begin position="321"/>
        <end position="384"/>
    </location>
</feature>
<feature type="domain" description="Integrin alpha second immunoglobulin-like" evidence="16">
    <location>
        <begin position="681"/>
        <end position="827"/>
    </location>
</feature>
<protein>
    <submittedName>
        <fullName evidence="19">Integrin alpha-2 domain-containing protein</fullName>
    </submittedName>
</protein>
<evidence type="ECO:0000256" key="9">
    <source>
        <dbReference type="ARBA" id="ARBA00023136"/>
    </source>
</evidence>
<dbReference type="PANTHER" id="PTHR23220">
    <property type="entry name" value="INTEGRIN ALPHA"/>
    <property type="match status" value="1"/>
</dbReference>
<evidence type="ECO:0000256" key="7">
    <source>
        <dbReference type="ARBA" id="ARBA00022989"/>
    </source>
</evidence>
<dbReference type="GO" id="GO:0098609">
    <property type="term" value="P:cell-cell adhesion"/>
    <property type="evidence" value="ECO:0007669"/>
    <property type="project" value="TreeGrafter"/>
</dbReference>
<evidence type="ECO:0000313" key="19">
    <source>
        <dbReference type="WBParaSite" id="PgR113_g005_t02"/>
    </source>
</evidence>
<keyword evidence="8 14" id="KW-0401">Integrin</keyword>
<keyword evidence="12" id="KW-0325">Glycoprotein</keyword>
<comment type="similarity">
    <text evidence="2 14">Belongs to the integrin alpha chain family.</text>
</comment>
<dbReference type="InterPro" id="IPR013649">
    <property type="entry name" value="Integrin_alpha_Ig-like_1"/>
</dbReference>
<dbReference type="Gene3D" id="2.60.40.1530">
    <property type="entry name" value="ntegrin, alpha v. Chain A, domain 4"/>
    <property type="match status" value="1"/>
</dbReference>
<dbReference type="InterPro" id="IPR048285">
    <property type="entry name" value="Integrin_alpha_Ig-like_2"/>
</dbReference>
<evidence type="ECO:0000256" key="11">
    <source>
        <dbReference type="ARBA" id="ARBA00023170"/>
    </source>
</evidence>
<evidence type="ECO:0000313" key="18">
    <source>
        <dbReference type="Proteomes" id="UP000887569"/>
    </source>
</evidence>
<evidence type="ECO:0000256" key="1">
    <source>
        <dbReference type="ARBA" id="ARBA00004479"/>
    </source>
</evidence>
<dbReference type="SMART" id="SM00191">
    <property type="entry name" value="Int_alpha"/>
    <property type="match status" value="5"/>
</dbReference>
<evidence type="ECO:0000259" key="15">
    <source>
        <dbReference type="Pfam" id="PF08441"/>
    </source>
</evidence>
<evidence type="ECO:0000256" key="12">
    <source>
        <dbReference type="ARBA" id="ARBA00023180"/>
    </source>
</evidence>
<dbReference type="Gene3D" id="2.130.10.130">
    <property type="entry name" value="Integrin alpha, N-terminal"/>
    <property type="match status" value="1"/>
</dbReference>
<reference evidence="19" key="1">
    <citation type="submission" date="2022-11" db="UniProtKB">
        <authorList>
            <consortium name="WormBaseParasite"/>
        </authorList>
    </citation>
    <scope>IDENTIFICATION</scope>
</reference>
<keyword evidence="9 14" id="KW-0472">Membrane</keyword>
<evidence type="ECO:0000256" key="14">
    <source>
        <dbReference type="RuleBase" id="RU003762"/>
    </source>
</evidence>
<dbReference type="GO" id="GO:0008305">
    <property type="term" value="C:integrin complex"/>
    <property type="evidence" value="ECO:0007669"/>
    <property type="project" value="InterPro"/>
</dbReference>
<keyword evidence="4 14" id="KW-0732">Signal</keyword>
<dbReference type="SUPFAM" id="SSF69318">
    <property type="entry name" value="Integrin alpha N-terminal domain"/>
    <property type="match status" value="1"/>
</dbReference>
<evidence type="ECO:0000256" key="2">
    <source>
        <dbReference type="ARBA" id="ARBA00008054"/>
    </source>
</evidence>
<dbReference type="Pfam" id="PF20806">
    <property type="entry name" value="Integrin_A_Ig_3"/>
    <property type="match status" value="1"/>
</dbReference>
<keyword evidence="6 14" id="KW-0130">Cell adhesion</keyword>
<keyword evidence="7 14" id="KW-1133">Transmembrane helix</keyword>
<dbReference type="InterPro" id="IPR013519">
    <property type="entry name" value="Int_alpha_beta-p"/>
</dbReference>
<dbReference type="WBParaSite" id="PgR113_g005_t02">
    <property type="protein sequence ID" value="PgR113_g005_t02"/>
    <property type="gene ID" value="PgR113_g005"/>
</dbReference>
<proteinExistence type="inferred from homology"/>
<dbReference type="SUPFAM" id="SSF69179">
    <property type="entry name" value="Integrin domains"/>
    <property type="match status" value="2"/>
</dbReference>
<evidence type="ECO:0000256" key="6">
    <source>
        <dbReference type="ARBA" id="ARBA00022889"/>
    </source>
</evidence>
<dbReference type="Gene3D" id="1.20.5.930">
    <property type="entry name" value="Bicelle-embedded integrin alpha(iib) transmembrane segment"/>
    <property type="match status" value="1"/>
</dbReference>
<keyword evidence="11 14" id="KW-0675">Receptor</keyword>
<accession>A0A915CAY9</accession>
<dbReference type="Pfam" id="PF20805">
    <property type="entry name" value="Integrin_A_Ig_2"/>
    <property type="match status" value="1"/>
</dbReference>
<evidence type="ECO:0000256" key="13">
    <source>
        <dbReference type="PROSITE-ProRule" id="PRU00803"/>
    </source>
</evidence>
<dbReference type="GO" id="GO:0005178">
    <property type="term" value="F:integrin binding"/>
    <property type="evidence" value="ECO:0007669"/>
    <property type="project" value="TreeGrafter"/>
</dbReference>
<dbReference type="PRINTS" id="PR01185">
    <property type="entry name" value="INTEGRINA"/>
</dbReference>
<dbReference type="InterPro" id="IPR013517">
    <property type="entry name" value="FG-GAP"/>
</dbReference>
<evidence type="ECO:0000256" key="3">
    <source>
        <dbReference type="ARBA" id="ARBA00022692"/>
    </source>
</evidence>
<dbReference type="GO" id="GO:0007160">
    <property type="term" value="P:cell-matrix adhesion"/>
    <property type="evidence" value="ECO:0007669"/>
    <property type="project" value="TreeGrafter"/>
</dbReference>
<keyword evidence="18" id="KW-1185">Reference proteome</keyword>
<comment type="subcellular location">
    <subcellularLocation>
        <location evidence="1 14">Membrane</location>
        <topology evidence="1 14">Single-pass type I membrane protein</topology>
    </subcellularLocation>
</comment>
<feature type="domain" description="Integrin alpha third immunoglobulin-like" evidence="17">
    <location>
        <begin position="833"/>
        <end position="1088"/>
    </location>
</feature>
<dbReference type="PROSITE" id="PS00242">
    <property type="entry name" value="INTEGRIN_ALPHA"/>
    <property type="match status" value="1"/>
</dbReference>
<keyword evidence="5" id="KW-0677">Repeat</keyword>
<feature type="repeat" description="FG-GAP" evidence="13">
    <location>
        <begin position="28"/>
        <end position="92"/>
    </location>
</feature>
<dbReference type="GO" id="GO:0007229">
    <property type="term" value="P:integrin-mediated signaling pathway"/>
    <property type="evidence" value="ECO:0007669"/>
    <property type="project" value="UniProtKB-KW"/>
</dbReference>
<feature type="repeat" description="FG-GAP" evidence="13">
    <location>
        <begin position="466"/>
        <end position="528"/>
    </location>
</feature>
<evidence type="ECO:0000256" key="10">
    <source>
        <dbReference type="ARBA" id="ARBA00023157"/>
    </source>
</evidence>
<dbReference type="Pfam" id="PF00357">
    <property type="entry name" value="Integrin_alpha"/>
    <property type="match status" value="1"/>
</dbReference>
<dbReference type="Pfam" id="PF08441">
    <property type="entry name" value="Integrin_A_Ig_1"/>
    <property type="match status" value="1"/>
</dbReference>
<dbReference type="AlphaFoldDB" id="A0A915CAY9"/>
<dbReference type="InterPro" id="IPR048286">
    <property type="entry name" value="Integrin_alpha_Ig-like_3"/>
</dbReference>
<dbReference type="GO" id="GO:0009897">
    <property type="term" value="C:external side of plasma membrane"/>
    <property type="evidence" value="ECO:0007669"/>
    <property type="project" value="TreeGrafter"/>
</dbReference>
<dbReference type="Gene3D" id="2.60.40.1460">
    <property type="entry name" value="Integrin domains. Chain A, domain 2"/>
    <property type="match status" value="1"/>
</dbReference>
<dbReference type="PROSITE" id="PS51470">
    <property type="entry name" value="FG_GAP"/>
    <property type="match status" value="4"/>
</dbReference>
<feature type="signal peptide" evidence="14">
    <location>
        <begin position="1"/>
        <end position="26"/>
    </location>
</feature>
<keyword evidence="3 14" id="KW-0812">Transmembrane</keyword>
<sequence length="1153" mass="128021">MNLNFFPLRRINSLLRFAFLLVLTNAFNIDTHAPIFKIGPAGSYFGFSVAEHFNGEQPVILVGAPRAESGQPGTEQAGAVFSCPLTATYTKRGPEWCQQQNVEYVNAEEMKRPVGFVHGRQLHFQGKNRQLLGSVVASSGTPNGIAMACAPLVRYHNTSAYTDGTCFVLESDLTQKEMLVSCSQPGLPRTDRHNEFGSCMEGFSGYVSESLVITGLPGAKKWTGGVFSRYYPKDMFAMNIDRWTMGVEPKAHGVRSKLQAHDYLGYSVQHGRFGFWYEDSKNSTIVSGATRYNQTGAVIFLPFKRGYASGSPTSHQLTLTEDSFMLLGSQLGSAFGYALEVTDLNNDGFDDLLVGAPFEYIENAKGSFGGAVYIYFSSGERRGRHENSKVFLKPIRIRGPGLHSQFGLSIARLGNIDGDTQKYNDFAVGAPFVDEGKGAVYIYHGAASPDELKIEPVQTITVEELSKVYPLKNDVNLRTLGFSISGGVDLDKNGYNDLVVGAFASDTVTILRARPVINIHTRHLETDLKVDIDGDSSCVRGAQTCFYITTELLVDSSGSRSSHQLLNFDSDVFQCTLEVIALSAGVGTRAKIVASRNGKYTWACGRNANIKPQRRKLQLYIPNKNSDWINPLKLRFSVKIRDDTIPEMPQNGGEIVDLNKFPVLNKFGSEHSFSIHFNKKCGSDNICTCDLQLQPVLPGISKEDDGTYVTQVGEKAAIDISFVVTNNGERAYEAMLFMEYNSDELDVPVLSKKGGSVNLKGSTDNLAILSLGNPLEPNKKLKFELSFKLARGRTEGLGRPLEFRAYVNSTSEEKNLDDNDWEATVRVIKRAELEMTAVSDPAIVRFGGDIKGESAMEFDEDIGPLVLHKYTITNKGPWSVTNVTVQVDWPHQVASVFTKGKWALYLLETPTIQTTNTDNSNVVKKCSMALPTEWVNPLQLKLYLDSGSSYSLGDDDDFSEPSDEINRRIRREADGSKSEARPSRELRIKATKIKEKSGEEVEIVRISCAEKSAKCFTVTCHFDFLDVDASALMEFRSRLWNATFVEDYYDVTYVEISSSGRLLLDPDQGIEERDITNNFASASTHAYPDRPAIQETAPIPWWVIAAAVGLGLLILIILILIFWKCGFFKRNRPNQPTLHQAEYQFRQEEWTES</sequence>
<dbReference type="InterPro" id="IPR028994">
    <property type="entry name" value="Integrin_alpha_N"/>
</dbReference>
<feature type="chain" id="PRO_5038162392" evidence="14">
    <location>
        <begin position="27"/>
        <end position="1153"/>
    </location>
</feature>
<feature type="repeat" description="FG-GAP" evidence="13">
    <location>
        <begin position="392"/>
        <end position="452"/>
    </location>
</feature>
<evidence type="ECO:0000259" key="16">
    <source>
        <dbReference type="Pfam" id="PF20805"/>
    </source>
</evidence>
<name>A0A915CAY9_PARUN</name>
<dbReference type="Pfam" id="PF01839">
    <property type="entry name" value="FG-GAP"/>
    <property type="match status" value="1"/>
</dbReference>
<organism evidence="18 19">
    <name type="scientific">Parascaris univalens</name>
    <name type="common">Nematode worm</name>
    <dbReference type="NCBI Taxonomy" id="6257"/>
    <lineage>
        <taxon>Eukaryota</taxon>
        <taxon>Metazoa</taxon>
        <taxon>Ecdysozoa</taxon>
        <taxon>Nematoda</taxon>
        <taxon>Chromadorea</taxon>
        <taxon>Rhabditida</taxon>
        <taxon>Spirurina</taxon>
        <taxon>Ascaridomorpha</taxon>
        <taxon>Ascaridoidea</taxon>
        <taxon>Ascarididae</taxon>
        <taxon>Parascaris</taxon>
    </lineage>
</organism>
<dbReference type="GO" id="GO:0033627">
    <property type="term" value="P:cell adhesion mediated by integrin"/>
    <property type="evidence" value="ECO:0007669"/>
    <property type="project" value="TreeGrafter"/>
</dbReference>
<dbReference type="InterPro" id="IPR000413">
    <property type="entry name" value="Integrin_alpha"/>
</dbReference>
<dbReference type="InterPro" id="IPR018184">
    <property type="entry name" value="Integrin_alpha_C_CS"/>
</dbReference>
<dbReference type="PANTHER" id="PTHR23220:SF122">
    <property type="entry name" value="INTEGRIN ALPHA-PS1"/>
    <property type="match status" value="1"/>
</dbReference>
<evidence type="ECO:0000256" key="8">
    <source>
        <dbReference type="ARBA" id="ARBA00023037"/>
    </source>
</evidence>
<dbReference type="Gene3D" id="2.60.40.1510">
    <property type="entry name" value="ntegrin, alpha v. Chain A, domain 3"/>
    <property type="match status" value="1"/>
</dbReference>
<dbReference type="InterPro" id="IPR032695">
    <property type="entry name" value="Integrin_dom_sf"/>
</dbReference>
<evidence type="ECO:0000256" key="4">
    <source>
        <dbReference type="ARBA" id="ARBA00022729"/>
    </source>
</evidence>
<dbReference type="GO" id="GO:0048513">
    <property type="term" value="P:animal organ development"/>
    <property type="evidence" value="ECO:0007669"/>
    <property type="project" value="UniProtKB-ARBA"/>
</dbReference>
<keyword evidence="10" id="KW-1015">Disulfide bond</keyword>